<sequence length="168" mass="17819">MSSPLLILTASHNRNLQLAERVLAASQTAGLPATIIDLTTLELNLYTSRGEAQGPGAGFRQFHQAMAETGGLWICAPEYNGGIPPSLTNAIAWLSRAAEDFRALFNGKPVALATHSGGGGQKVLSAMRIQFSHLGCIVLGRELLSHSQKPANPDTITAMVAQMQRLMG</sequence>
<evidence type="ECO:0000313" key="2">
    <source>
        <dbReference type="EMBL" id="MYG39101.1"/>
    </source>
</evidence>
<organism evidence="2">
    <name type="scientific">Synechococcus sp. SB0676_bin_10</name>
    <dbReference type="NCBI Taxonomy" id="2604869"/>
    <lineage>
        <taxon>Bacteria</taxon>
        <taxon>Bacillati</taxon>
        <taxon>Cyanobacteriota</taxon>
        <taxon>Cyanophyceae</taxon>
        <taxon>Synechococcales</taxon>
        <taxon>Synechococcaceae</taxon>
        <taxon>Synechococcus</taxon>
    </lineage>
</organism>
<protein>
    <submittedName>
        <fullName evidence="2">NAD(P)H-dependent oxidoreductase</fullName>
    </submittedName>
</protein>
<dbReference type="EMBL" id="VYDO01000288">
    <property type="protein sequence ID" value="MYG39101.1"/>
    <property type="molecule type" value="Genomic_DNA"/>
</dbReference>
<dbReference type="Gene3D" id="3.40.50.360">
    <property type="match status" value="1"/>
</dbReference>
<dbReference type="AlphaFoldDB" id="A0A6B1F7Z1"/>
<dbReference type="GO" id="GO:0016491">
    <property type="term" value="F:oxidoreductase activity"/>
    <property type="evidence" value="ECO:0007669"/>
    <property type="project" value="InterPro"/>
</dbReference>
<dbReference type="GO" id="GO:0010181">
    <property type="term" value="F:FMN binding"/>
    <property type="evidence" value="ECO:0007669"/>
    <property type="project" value="TreeGrafter"/>
</dbReference>
<dbReference type="InterPro" id="IPR029039">
    <property type="entry name" value="Flavoprotein-like_sf"/>
</dbReference>
<comment type="caution">
    <text evidence="2">The sequence shown here is derived from an EMBL/GenBank/DDBJ whole genome shotgun (WGS) entry which is preliminary data.</text>
</comment>
<gene>
    <name evidence="2" type="ORF">F4162_09170</name>
</gene>
<proteinExistence type="predicted"/>
<dbReference type="SUPFAM" id="SSF52218">
    <property type="entry name" value="Flavoproteins"/>
    <property type="match status" value="1"/>
</dbReference>
<dbReference type="GO" id="GO:0005829">
    <property type="term" value="C:cytosol"/>
    <property type="evidence" value="ECO:0007669"/>
    <property type="project" value="TreeGrafter"/>
</dbReference>
<dbReference type="Pfam" id="PF03358">
    <property type="entry name" value="FMN_red"/>
    <property type="match status" value="1"/>
</dbReference>
<name>A0A6B1F7Z1_9SYNE</name>
<dbReference type="PANTHER" id="PTHR30543">
    <property type="entry name" value="CHROMATE REDUCTASE"/>
    <property type="match status" value="1"/>
</dbReference>
<reference evidence="2" key="1">
    <citation type="submission" date="2019-09" db="EMBL/GenBank/DDBJ databases">
        <title>Characterisation of the sponge microbiome using genome-centric metagenomics.</title>
        <authorList>
            <person name="Engelberts J.P."/>
            <person name="Robbins S.J."/>
            <person name="De Goeij J.M."/>
            <person name="Aranda M."/>
            <person name="Bell S.C."/>
            <person name="Webster N.S."/>
        </authorList>
    </citation>
    <scope>NUCLEOTIDE SEQUENCE</scope>
    <source>
        <strain evidence="2">SB0676_bin_10</strain>
    </source>
</reference>
<feature type="domain" description="NADPH-dependent FMN reductase-like" evidence="1">
    <location>
        <begin position="7"/>
        <end position="146"/>
    </location>
</feature>
<accession>A0A6B1F7Z1</accession>
<dbReference type="PANTHER" id="PTHR30543:SF21">
    <property type="entry name" value="NAD(P)H-DEPENDENT FMN REDUCTASE LOT6"/>
    <property type="match status" value="1"/>
</dbReference>
<dbReference type="InterPro" id="IPR050712">
    <property type="entry name" value="NAD(P)H-dep_reductase"/>
</dbReference>
<dbReference type="InterPro" id="IPR005025">
    <property type="entry name" value="FMN_Rdtase-like_dom"/>
</dbReference>
<evidence type="ECO:0000259" key="1">
    <source>
        <dbReference type="Pfam" id="PF03358"/>
    </source>
</evidence>